<keyword evidence="1" id="KW-0121">Carboxypeptidase</keyword>
<evidence type="ECO:0000256" key="6">
    <source>
        <dbReference type="ARBA" id="ARBA00051059"/>
    </source>
</evidence>
<dbReference type="AlphaFoldDB" id="A0A7M7NP17"/>
<dbReference type="InterPro" id="IPR036264">
    <property type="entry name" value="Bact_exopeptidase_dim_dom"/>
</dbReference>
<dbReference type="GeneID" id="105446376"/>
<dbReference type="Pfam" id="PF01546">
    <property type="entry name" value="Peptidase_M20"/>
    <property type="match status" value="1"/>
</dbReference>
<keyword evidence="13" id="KW-1185">Reference proteome</keyword>
<dbReference type="InterPro" id="IPR017144">
    <property type="entry name" value="Xaa-Arg_dipeptidase"/>
</dbReference>
<dbReference type="SUPFAM" id="SSF55031">
    <property type="entry name" value="Bacterial exopeptidase dimerisation domain"/>
    <property type="match status" value="1"/>
</dbReference>
<evidence type="ECO:0000256" key="5">
    <source>
        <dbReference type="ARBA" id="ARBA00050966"/>
    </source>
</evidence>
<dbReference type="Gene3D" id="3.40.630.10">
    <property type="entry name" value="Zn peptidases"/>
    <property type="match status" value="1"/>
</dbReference>
<dbReference type="Pfam" id="PF07687">
    <property type="entry name" value="M20_dimer"/>
    <property type="match status" value="1"/>
</dbReference>
<evidence type="ECO:0000313" key="12">
    <source>
        <dbReference type="EnsemblMetazoa" id="XP_030838475"/>
    </source>
</evidence>
<dbReference type="KEGG" id="spu:105446376"/>
<proteinExistence type="inferred from homology"/>
<evidence type="ECO:0000256" key="4">
    <source>
        <dbReference type="ARBA" id="ARBA00050333"/>
    </source>
</evidence>
<dbReference type="OMA" id="RVENCMK"/>
<evidence type="ECO:0000313" key="13">
    <source>
        <dbReference type="Proteomes" id="UP000007110"/>
    </source>
</evidence>
<dbReference type="OrthoDB" id="6119954at2759"/>
<keyword evidence="3" id="KW-0378">Hydrolase</keyword>
<evidence type="ECO:0000256" key="10">
    <source>
        <dbReference type="PIRNR" id="PIRNR037226"/>
    </source>
</evidence>
<dbReference type="InParanoid" id="A0A7M7NP17"/>
<evidence type="ECO:0000256" key="7">
    <source>
        <dbReference type="ARBA" id="ARBA00051262"/>
    </source>
</evidence>
<name>A0A7M7NP17_STRPU</name>
<protein>
    <recommendedName>
        <fullName evidence="10">Peptidase M20 domain-containing protein 2</fullName>
    </recommendedName>
</protein>
<comment type="catalytic activity">
    <reaction evidence="6">
        <text>beta-alanyl-L-lysine + H2O = beta-alanine + L-lysine</text>
        <dbReference type="Rhea" id="RHEA:59608"/>
        <dbReference type="ChEBI" id="CHEBI:15377"/>
        <dbReference type="ChEBI" id="CHEBI:32551"/>
        <dbReference type="ChEBI" id="CHEBI:57966"/>
        <dbReference type="ChEBI" id="CHEBI:143161"/>
        <dbReference type="EC" id="3.4.13.4"/>
    </reaction>
    <physiologicalReaction direction="left-to-right" evidence="6">
        <dbReference type="Rhea" id="RHEA:59609"/>
    </physiologicalReaction>
</comment>
<dbReference type="InterPro" id="IPR011650">
    <property type="entry name" value="Peptidase_M20_dimer"/>
</dbReference>
<dbReference type="PIRSF" id="PIRSF037226">
    <property type="entry name" value="Amidohydrolase_ACY1L2_prd"/>
    <property type="match status" value="1"/>
</dbReference>
<dbReference type="GO" id="GO:0006508">
    <property type="term" value="P:proteolysis"/>
    <property type="evidence" value="ECO:0007669"/>
    <property type="project" value="UniProtKB-KW"/>
</dbReference>
<evidence type="ECO:0000259" key="11">
    <source>
        <dbReference type="Pfam" id="PF07687"/>
    </source>
</evidence>
<dbReference type="Gene3D" id="3.30.70.360">
    <property type="match status" value="1"/>
</dbReference>
<reference evidence="12" key="2">
    <citation type="submission" date="2021-01" db="UniProtKB">
        <authorList>
            <consortium name="EnsemblMetazoa"/>
        </authorList>
    </citation>
    <scope>IDENTIFICATION</scope>
</reference>
<comment type="catalytic activity">
    <reaction evidence="4">
        <text>N(2)-(4-aminobutanoyl)-L-arginine + H2O = 4-aminobutanoate + L-arginine</text>
        <dbReference type="Rhea" id="RHEA:59628"/>
        <dbReference type="ChEBI" id="CHEBI:15377"/>
        <dbReference type="ChEBI" id="CHEBI:32682"/>
        <dbReference type="ChEBI" id="CHEBI:59888"/>
        <dbReference type="ChEBI" id="CHEBI:143158"/>
        <dbReference type="EC" id="3.4.13.4"/>
    </reaction>
    <physiologicalReaction direction="left-to-right" evidence="4">
        <dbReference type="Rhea" id="RHEA:59629"/>
    </physiologicalReaction>
</comment>
<comment type="catalytic activity">
    <reaction evidence="7">
        <text>N(2)-(4-aminobutanoyl)-L-lysine + H2O = 4-aminobutanoate + L-lysine</text>
        <dbReference type="Rhea" id="RHEA:59620"/>
        <dbReference type="ChEBI" id="CHEBI:15377"/>
        <dbReference type="ChEBI" id="CHEBI:32551"/>
        <dbReference type="ChEBI" id="CHEBI:59888"/>
        <dbReference type="ChEBI" id="CHEBI:143159"/>
        <dbReference type="EC" id="3.4.13.4"/>
    </reaction>
    <physiologicalReaction direction="left-to-right" evidence="7">
        <dbReference type="Rhea" id="RHEA:59621"/>
    </physiologicalReaction>
</comment>
<evidence type="ECO:0000256" key="2">
    <source>
        <dbReference type="ARBA" id="ARBA00022670"/>
    </source>
</evidence>
<accession>A0A7M7NP17</accession>
<evidence type="ECO:0000256" key="3">
    <source>
        <dbReference type="ARBA" id="ARBA00022801"/>
    </source>
</evidence>
<dbReference type="InterPro" id="IPR002933">
    <property type="entry name" value="Peptidase_M20"/>
</dbReference>
<organism evidence="12 13">
    <name type="scientific">Strongylocentrotus purpuratus</name>
    <name type="common">Purple sea urchin</name>
    <dbReference type="NCBI Taxonomy" id="7668"/>
    <lineage>
        <taxon>Eukaryota</taxon>
        <taxon>Metazoa</taxon>
        <taxon>Echinodermata</taxon>
        <taxon>Eleutherozoa</taxon>
        <taxon>Echinozoa</taxon>
        <taxon>Echinoidea</taxon>
        <taxon>Euechinoidea</taxon>
        <taxon>Echinacea</taxon>
        <taxon>Camarodonta</taxon>
        <taxon>Echinidea</taxon>
        <taxon>Strongylocentrotidae</taxon>
        <taxon>Strongylocentrotus</taxon>
    </lineage>
</organism>
<dbReference type="SUPFAM" id="SSF53187">
    <property type="entry name" value="Zn-dependent exopeptidases"/>
    <property type="match status" value="1"/>
</dbReference>
<dbReference type="NCBIfam" id="TIGR01891">
    <property type="entry name" value="amidohydrolases"/>
    <property type="match status" value="1"/>
</dbReference>
<dbReference type="RefSeq" id="XP_030838475.1">
    <property type="nucleotide sequence ID" value="XM_030982615.1"/>
</dbReference>
<feature type="domain" description="Peptidase M20 dimerisation" evidence="11">
    <location>
        <begin position="181"/>
        <end position="270"/>
    </location>
</feature>
<dbReference type="GO" id="GO:0051246">
    <property type="term" value="P:regulation of protein metabolic process"/>
    <property type="evidence" value="ECO:0007669"/>
    <property type="project" value="UniProtKB-ARBA"/>
</dbReference>
<reference evidence="13" key="1">
    <citation type="submission" date="2015-02" db="EMBL/GenBank/DDBJ databases">
        <title>Genome sequencing for Strongylocentrotus purpuratus.</title>
        <authorList>
            <person name="Murali S."/>
            <person name="Liu Y."/>
            <person name="Vee V."/>
            <person name="English A."/>
            <person name="Wang M."/>
            <person name="Skinner E."/>
            <person name="Han Y."/>
            <person name="Muzny D.M."/>
            <person name="Worley K.C."/>
            <person name="Gibbs R.A."/>
        </authorList>
    </citation>
    <scope>NUCLEOTIDE SEQUENCE</scope>
</reference>
<evidence type="ECO:0000256" key="9">
    <source>
        <dbReference type="ARBA" id="ARBA00059388"/>
    </source>
</evidence>
<evidence type="ECO:0000256" key="8">
    <source>
        <dbReference type="ARBA" id="ARBA00052488"/>
    </source>
</evidence>
<comment type="catalytic activity">
    <reaction evidence="8">
        <text>beta-alanyl-L-ornithine + H2O = beta-alanine + L-ornithine</text>
        <dbReference type="Rhea" id="RHEA:59612"/>
        <dbReference type="ChEBI" id="CHEBI:15377"/>
        <dbReference type="ChEBI" id="CHEBI:46911"/>
        <dbReference type="ChEBI" id="CHEBI:57966"/>
        <dbReference type="ChEBI" id="CHEBI:143162"/>
        <dbReference type="EC" id="3.4.13.4"/>
    </reaction>
    <physiologicalReaction direction="left-to-right" evidence="8">
        <dbReference type="Rhea" id="RHEA:59613"/>
    </physiologicalReaction>
</comment>
<dbReference type="EnsemblMetazoa" id="XM_030982615">
    <property type="protein sequence ID" value="XP_030838475"/>
    <property type="gene ID" value="LOC105446376"/>
</dbReference>
<dbReference type="FunFam" id="3.30.70.360:FF:000004">
    <property type="entry name" value="Peptidase M20 domain-containing protein 2"/>
    <property type="match status" value="1"/>
</dbReference>
<keyword evidence="2" id="KW-0645">Protease</keyword>
<dbReference type="InterPro" id="IPR052030">
    <property type="entry name" value="Peptidase_M20/M20A_hydrolases"/>
</dbReference>
<comment type="function">
    <text evidence="9">Catalyzes the peptide bond hydrolysis in dipeptides having basic amino acids lysine, ornithine or arginine at C-terminus. Postulated to function in a metabolite repair mechanism by eliminating alternate dipeptide by-products formed during carnosine synthesis.</text>
</comment>
<dbReference type="PANTHER" id="PTHR30575:SF0">
    <property type="entry name" value="XAA-ARG DIPEPTIDASE"/>
    <property type="match status" value="1"/>
</dbReference>
<dbReference type="CDD" id="cd05672">
    <property type="entry name" value="M20_ACY1L2-like"/>
    <property type="match status" value="1"/>
</dbReference>
<dbReference type="FunFam" id="3.40.630.10:FF:000039">
    <property type="entry name" value="Peptidase M20 domain-containing protein 2"/>
    <property type="match status" value="1"/>
</dbReference>
<dbReference type="GO" id="GO:0004180">
    <property type="term" value="F:carboxypeptidase activity"/>
    <property type="evidence" value="ECO:0007669"/>
    <property type="project" value="UniProtKB-KW"/>
</dbReference>
<evidence type="ECO:0000256" key="1">
    <source>
        <dbReference type="ARBA" id="ARBA00022645"/>
    </source>
</evidence>
<comment type="catalytic activity">
    <reaction evidence="5">
        <text>N(2)-(4-aminobutanoyl)-L-ornithine + H2O = 4-aminobutanoate + L-ornithine</text>
        <dbReference type="Rhea" id="RHEA:59624"/>
        <dbReference type="ChEBI" id="CHEBI:15377"/>
        <dbReference type="ChEBI" id="CHEBI:46911"/>
        <dbReference type="ChEBI" id="CHEBI:59888"/>
        <dbReference type="ChEBI" id="CHEBI:143160"/>
        <dbReference type="EC" id="3.4.13.4"/>
    </reaction>
    <physiologicalReaction direction="left-to-right" evidence="5">
        <dbReference type="Rhea" id="RHEA:59625"/>
    </physiologicalReaction>
</comment>
<sequence>MQAEATSDMWSKRREAVKTKIDESASSLNDLSQDIWSHPELAFEERYAHKVLTDFFEKEGFEVTRNYHLETAFKATYGIDGGIHVCVICEYDALPEIGHACGHNLIAECGAAAGLGIKAALEFGGTPIGRVTVLGTPAEEGGGGKIDLINAGAFEGMDIAMMAHPYPNNLSRPMMIAVDRVTISYKGLAAHASTAPWEGVNALDAAVMCYNSISVMRQQLKPEWRVHGIFSNGGAKPNIIPEEAELFYYMRAPTQEALSQVKKKVVGCAQGAAVATGCECIVKDLRGYANVVTNPTMATIYEKEATQMGVVLDDHGGSGSTDMGDVSYVVPSIHPMYYMGTVAANHSRPFTAAAGAAAAQPPTLIQAKSLALTALEVMKPGNEEVLANIKKDFALQMGGAKA</sequence>
<dbReference type="Proteomes" id="UP000007110">
    <property type="component" value="Unassembled WGS sequence"/>
</dbReference>
<dbReference type="PANTHER" id="PTHR30575">
    <property type="entry name" value="PEPTIDASE M20"/>
    <property type="match status" value="1"/>
</dbReference>
<comment type="similarity">
    <text evidence="10">Belongs to the peptidase M20A family.</text>
</comment>
<dbReference type="InterPro" id="IPR017439">
    <property type="entry name" value="Amidohydrolase"/>
</dbReference>
<dbReference type="GO" id="GO:0016805">
    <property type="term" value="F:dipeptidase activity"/>
    <property type="evidence" value="ECO:0000318"/>
    <property type="project" value="GO_Central"/>
</dbReference>